<dbReference type="Gene3D" id="3.40.1650.10">
    <property type="entry name" value="RbsD-like domain"/>
    <property type="match status" value="1"/>
</dbReference>
<evidence type="ECO:0000313" key="4">
    <source>
        <dbReference type="EMBL" id="CAB4575156.1"/>
    </source>
</evidence>
<organism evidence="4">
    <name type="scientific">freshwater metagenome</name>
    <dbReference type="NCBI Taxonomy" id="449393"/>
    <lineage>
        <taxon>unclassified sequences</taxon>
        <taxon>metagenomes</taxon>
        <taxon>ecological metagenomes</taxon>
    </lineage>
</organism>
<dbReference type="InterPro" id="IPR050443">
    <property type="entry name" value="RbsD/FucU_mutarotase"/>
</dbReference>
<dbReference type="SUPFAM" id="SSF102546">
    <property type="entry name" value="RbsD-like"/>
    <property type="match status" value="1"/>
</dbReference>
<proteinExistence type="predicted"/>
<dbReference type="GO" id="GO:0006004">
    <property type="term" value="P:fucose metabolic process"/>
    <property type="evidence" value="ECO:0007669"/>
    <property type="project" value="TreeGrafter"/>
</dbReference>
<protein>
    <recommendedName>
        <fullName evidence="3">L-fucose mutarotase</fullName>
        <ecNumber evidence="3">5.1.3.29</ecNumber>
    </recommendedName>
</protein>
<dbReference type="PANTHER" id="PTHR31690:SF4">
    <property type="entry name" value="FUCOSE MUTAROTASE"/>
    <property type="match status" value="1"/>
</dbReference>
<dbReference type="GO" id="GO:0036373">
    <property type="term" value="F:L-fucose mutarotase activity"/>
    <property type="evidence" value="ECO:0007669"/>
    <property type="project" value="UniProtKB-EC"/>
</dbReference>
<dbReference type="GO" id="GO:0042806">
    <property type="term" value="F:fucose binding"/>
    <property type="evidence" value="ECO:0007669"/>
    <property type="project" value="TreeGrafter"/>
</dbReference>
<dbReference type="AlphaFoldDB" id="A0A6J6EH33"/>
<gene>
    <name evidence="4" type="ORF">UFOPK1591_01531</name>
</gene>
<dbReference type="Pfam" id="PF05025">
    <property type="entry name" value="RbsD_FucU"/>
    <property type="match status" value="1"/>
</dbReference>
<dbReference type="EMBL" id="CAEZTD010000180">
    <property type="protein sequence ID" value="CAB4575156.1"/>
    <property type="molecule type" value="Genomic_DNA"/>
</dbReference>
<evidence type="ECO:0000256" key="3">
    <source>
        <dbReference type="ARBA" id="ARBA00038859"/>
    </source>
</evidence>
<reference evidence="4" key="1">
    <citation type="submission" date="2020-05" db="EMBL/GenBank/DDBJ databases">
        <authorList>
            <person name="Chiriac C."/>
            <person name="Salcher M."/>
            <person name="Ghai R."/>
            <person name="Kavagutti S V."/>
        </authorList>
    </citation>
    <scope>NUCLEOTIDE SEQUENCE</scope>
</reference>
<comment type="catalytic activity">
    <reaction evidence="2">
        <text>alpha-L-fucose = beta-L-fucose</text>
        <dbReference type="Rhea" id="RHEA:25580"/>
        <dbReference type="ChEBI" id="CHEBI:42548"/>
        <dbReference type="ChEBI" id="CHEBI:42589"/>
        <dbReference type="EC" id="5.1.3.29"/>
    </reaction>
</comment>
<dbReference type="PANTHER" id="PTHR31690">
    <property type="entry name" value="FUCOSE MUTAROTASE"/>
    <property type="match status" value="1"/>
</dbReference>
<evidence type="ECO:0000256" key="1">
    <source>
        <dbReference type="ARBA" id="ARBA00023235"/>
    </source>
</evidence>
<dbReference type="EC" id="5.1.3.29" evidence="3"/>
<accession>A0A6J6EH33</accession>
<name>A0A6J6EH33_9ZZZZ</name>
<sequence>MLHGINPLLHGDVLRLLDGAGHGNGIIVADGNFPARALGLPVVVMSTTDVAAAIRATASVTPPDGHAEYAYRWMSPDPGAPAFDDTRQNEALAELRAWAGTMPGAPVARSAFYDVARSCALVIQTIDHSPYCDFILVKGVVVPASAQPVCGGD</sequence>
<dbReference type="InterPro" id="IPR007721">
    <property type="entry name" value="RbsD_FucU"/>
</dbReference>
<keyword evidence="1" id="KW-0413">Isomerase</keyword>
<dbReference type="InterPro" id="IPR023750">
    <property type="entry name" value="RbsD-like_sf"/>
</dbReference>
<evidence type="ECO:0000256" key="2">
    <source>
        <dbReference type="ARBA" id="ARBA00036324"/>
    </source>
</evidence>